<dbReference type="PANTHER" id="PTHR43101">
    <property type="entry name" value="BETA-FRUCTOSIDASE"/>
    <property type="match status" value="1"/>
</dbReference>
<evidence type="ECO:0000256" key="6">
    <source>
        <dbReference type="SAM" id="Phobius"/>
    </source>
</evidence>
<keyword evidence="6" id="KW-0472">Membrane</keyword>
<evidence type="ECO:0000256" key="3">
    <source>
        <dbReference type="ARBA" id="ARBA00022801"/>
    </source>
</evidence>
<dbReference type="OMA" id="SGIFDHG"/>
<dbReference type="OrthoDB" id="202537at2759"/>
<proteinExistence type="inferred from homology"/>
<dbReference type="AlphaFoldDB" id="A0A9Q0L981"/>
<feature type="transmembrane region" description="Helical" evidence="6">
    <location>
        <begin position="31"/>
        <end position="51"/>
    </location>
</feature>
<reference evidence="9" key="1">
    <citation type="submission" date="2022-10" db="EMBL/GenBank/DDBJ databases">
        <title>Novel sulphate-reducing endosymbionts in the free-living metamonad Anaeramoeba.</title>
        <authorList>
            <person name="Jerlstrom-Hultqvist J."/>
            <person name="Cepicka I."/>
            <person name="Gallot-Lavallee L."/>
            <person name="Salas-Leiva D."/>
            <person name="Curtis B.A."/>
            <person name="Zahonova K."/>
            <person name="Pipaliya S."/>
            <person name="Dacks J."/>
            <person name="Roger A.J."/>
        </authorList>
    </citation>
    <scope>NUCLEOTIDE SEQUENCE</scope>
    <source>
        <strain evidence="9">BMAN</strain>
    </source>
</reference>
<dbReference type="SUPFAM" id="SSF49899">
    <property type="entry name" value="Concanavalin A-like lectins/glucanases"/>
    <property type="match status" value="1"/>
</dbReference>
<evidence type="ECO:0000256" key="4">
    <source>
        <dbReference type="ARBA" id="ARBA00023295"/>
    </source>
</evidence>
<protein>
    <recommendedName>
        <fullName evidence="2">beta-fructofuranosidase</fullName>
        <ecNumber evidence="2">3.2.1.26</ecNumber>
    </recommendedName>
</protein>
<evidence type="ECO:0000256" key="2">
    <source>
        <dbReference type="ARBA" id="ARBA00012758"/>
    </source>
</evidence>
<dbReference type="PANTHER" id="PTHR43101:SF1">
    <property type="entry name" value="BETA-FRUCTOSIDASE"/>
    <property type="match status" value="1"/>
</dbReference>
<dbReference type="PROSITE" id="PS00609">
    <property type="entry name" value="GLYCOSYL_HYDROL_F32"/>
    <property type="match status" value="1"/>
</dbReference>
<evidence type="ECO:0000313" key="9">
    <source>
        <dbReference type="EMBL" id="KAJ5068672.1"/>
    </source>
</evidence>
<keyword evidence="6" id="KW-0812">Transmembrane</keyword>
<dbReference type="InterPro" id="IPR013148">
    <property type="entry name" value="Glyco_hydro_32_N"/>
</dbReference>
<evidence type="ECO:0000313" key="10">
    <source>
        <dbReference type="Proteomes" id="UP001149090"/>
    </source>
</evidence>
<dbReference type="SMART" id="SM00640">
    <property type="entry name" value="Glyco_32"/>
    <property type="match status" value="1"/>
</dbReference>
<dbReference type="InterPro" id="IPR013320">
    <property type="entry name" value="ConA-like_dom_sf"/>
</dbReference>
<dbReference type="InterPro" id="IPR023296">
    <property type="entry name" value="Glyco_hydro_beta-prop_sf"/>
</dbReference>
<dbReference type="Pfam" id="PF08244">
    <property type="entry name" value="Glyco_hydro_32C"/>
    <property type="match status" value="1"/>
</dbReference>
<comment type="similarity">
    <text evidence="1 5">Belongs to the glycosyl hydrolase 32 family.</text>
</comment>
<dbReference type="GO" id="GO:0005975">
    <property type="term" value="P:carbohydrate metabolic process"/>
    <property type="evidence" value="ECO:0007669"/>
    <property type="project" value="InterPro"/>
</dbReference>
<sequence length="551" mass="63355">MENENLFDEQELDSTFPNNQKKPKKIFKPSILVIIIAFAISLSCILVGILYHPPIKYQTKSIKDYTEMRPLYHFTPEKNWMNDPNGPIYLASTKKYHLFYQYNPNKPIWGDIHWGHAISDDCMSWERLPIALSPTKDGPDREGCWSGSAFQDENGNVLFYYTGVTNQYSLPFNESQCIAIPINDSFLELEQYAGNPVISNPPFTDFTAFRDPFVFSYNSTNFSLILGSGRSSNSKANVLLYSSQDLFNWTFENILVQSPDNCSDTIWECPGLFPLEQTGKFILTISSLPRRQNTYYIGTYNQSLNSFIIESDQFLLDYGTYYAAKQFFDPTKNLYVLWGWVTEARSEEGQIEQGWAGVMGFPREIYAITNANYSEISVGFRPISQLQNFLYSEIDLGNISFNSTEENNLEFFTIKNFTSRQFEIKAIIEPKNTTEIGFRILWDLDSNEEFTDIVYYSQNSTLYIKRTNSTKLEDPEKFSQGGFVPLNENGIINILILVDHTIVEVYANEKYCITSRVYPISPKSEYISVFADNLAYVNNTIISKIKSTMPN</sequence>
<dbReference type="InterPro" id="IPR051214">
    <property type="entry name" value="GH32_Enzymes"/>
</dbReference>
<gene>
    <name evidence="9" type="ORF">M0811_02615</name>
</gene>
<dbReference type="Proteomes" id="UP001149090">
    <property type="component" value="Unassembled WGS sequence"/>
</dbReference>
<evidence type="ECO:0000259" key="7">
    <source>
        <dbReference type="Pfam" id="PF00251"/>
    </source>
</evidence>
<dbReference type="EC" id="3.2.1.26" evidence="2"/>
<name>A0A9Q0L981_ANAIG</name>
<evidence type="ECO:0000259" key="8">
    <source>
        <dbReference type="Pfam" id="PF08244"/>
    </source>
</evidence>
<feature type="domain" description="Glycosyl hydrolase family 32 N-terminal" evidence="7">
    <location>
        <begin position="73"/>
        <end position="367"/>
    </location>
</feature>
<dbReference type="EMBL" id="JAPDFW010000114">
    <property type="protein sequence ID" value="KAJ5068672.1"/>
    <property type="molecule type" value="Genomic_DNA"/>
</dbReference>
<dbReference type="InterPro" id="IPR018053">
    <property type="entry name" value="Glyco_hydro_32_AS"/>
</dbReference>
<comment type="caution">
    <text evidence="9">The sequence shown here is derived from an EMBL/GenBank/DDBJ whole genome shotgun (WGS) entry which is preliminary data.</text>
</comment>
<dbReference type="CDD" id="cd08996">
    <property type="entry name" value="GH32_FFase"/>
    <property type="match status" value="1"/>
</dbReference>
<keyword evidence="3 5" id="KW-0378">Hydrolase</keyword>
<keyword evidence="10" id="KW-1185">Reference proteome</keyword>
<keyword evidence="6" id="KW-1133">Transmembrane helix</keyword>
<dbReference type="InterPro" id="IPR013189">
    <property type="entry name" value="Glyco_hydro_32_C"/>
</dbReference>
<dbReference type="SUPFAM" id="SSF75005">
    <property type="entry name" value="Arabinanase/levansucrase/invertase"/>
    <property type="match status" value="1"/>
</dbReference>
<keyword evidence="4 5" id="KW-0326">Glycosidase</keyword>
<organism evidence="9 10">
    <name type="scientific">Anaeramoeba ignava</name>
    <name type="common">Anaerobic marine amoeba</name>
    <dbReference type="NCBI Taxonomy" id="1746090"/>
    <lineage>
        <taxon>Eukaryota</taxon>
        <taxon>Metamonada</taxon>
        <taxon>Anaeramoebidae</taxon>
        <taxon>Anaeramoeba</taxon>
    </lineage>
</organism>
<dbReference type="InterPro" id="IPR001362">
    <property type="entry name" value="Glyco_hydro_32"/>
</dbReference>
<dbReference type="Gene3D" id="2.60.120.560">
    <property type="entry name" value="Exo-inulinase, domain 1"/>
    <property type="match status" value="1"/>
</dbReference>
<dbReference type="Gene3D" id="2.115.10.20">
    <property type="entry name" value="Glycosyl hydrolase domain, family 43"/>
    <property type="match status" value="1"/>
</dbReference>
<evidence type="ECO:0000256" key="1">
    <source>
        <dbReference type="ARBA" id="ARBA00009902"/>
    </source>
</evidence>
<accession>A0A9Q0L981</accession>
<feature type="domain" description="Glycosyl hydrolase family 32 C-terminal" evidence="8">
    <location>
        <begin position="408"/>
        <end position="533"/>
    </location>
</feature>
<dbReference type="GO" id="GO:0004564">
    <property type="term" value="F:beta-fructofuranosidase activity"/>
    <property type="evidence" value="ECO:0007669"/>
    <property type="project" value="UniProtKB-EC"/>
</dbReference>
<evidence type="ECO:0000256" key="5">
    <source>
        <dbReference type="RuleBase" id="RU362110"/>
    </source>
</evidence>
<dbReference type="Pfam" id="PF00251">
    <property type="entry name" value="Glyco_hydro_32N"/>
    <property type="match status" value="1"/>
</dbReference>